<keyword evidence="2" id="KW-1185">Reference proteome</keyword>
<protein>
    <submittedName>
        <fullName evidence="1">Trypsin-like peptidase domain-containing protein</fullName>
    </submittedName>
</protein>
<dbReference type="InterPro" id="IPR043504">
    <property type="entry name" value="Peptidase_S1_PA_chymotrypsin"/>
</dbReference>
<dbReference type="InterPro" id="IPR009003">
    <property type="entry name" value="Peptidase_S1_PA"/>
</dbReference>
<dbReference type="InterPro" id="IPR001940">
    <property type="entry name" value="Peptidase_S1C"/>
</dbReference>
<proteinExistence type="predicted"/>
<dbReference type="OrthoDB" id="9766361at2"/>
<reference evidence="2" key="1">
    <citation type="submission" date="2016-10" db="EMBL/GenBank/DDBJ databases">
        <authorList>
            <person name="Varghese N."/>
            <person name="Submissions S."/>
        </authorList>
    </citation>
    <scope>NUCLEOTIDE SEQUENCE [LARGE SCALE GENOMIC DNA]</scope>
    <source>
        <strain evidence="2">ATCC 25963</strain>
    </source>
</reference>
<dbReference type="STRING" id="54.SAMN02745121_02151"/>
<dbReference type="Gene3D" id="2.40.10.10">
    <property type="entry name" value="Trypsin-like serine proteases"/>
    <property type="match status" value="2"/>
</dbReference>
<dbReference type="Pfam" id="PF13365">
    <property type="entry name" value="Trypsin_2"/>
    <property type="match status" value="1"/>
</dbReference>
<dbReference type="PRINTS" id="PR00834">
    <property type="entry name" value="PROTEASES2C"/>
</dbReference>
<dbReference type="EMBL" id="FOMX01000006">
    <property type="protein sequence ID" value="SFD91272.1"/>
    <property type="molecule type" value="Genomic_DNA"/>
</dbReference>
<dbReference type="PANTHER" id="PTHR43019:SF23">
    <property type="entry name" value="PROTEASE DO-LIKE 5, CHLOROPLASTIC"/>
    <property type="match status" value="1"/>
</dbReference>
<dbReference type="Proteomes" id="UP000199400">
    <property type="component" value="Unassembled WGS sequence"/>
</dbReference>
<gene>
    <name evidence="1" type="ORF">SAMN02745121_02151</name>
</gene>
<accession>A0A1I1W842</accession>
<dbReference type="AlphaFoldDB" id="A0A1I1W842"/>
<organism evidence="1 2">
    <name type="scientific">Nannocystis exedens</name>
    <dbReference type="NCBI Taxonomy" id="54"/>
    <lineage>
        <taxon>Bacteria</taxon>
        <taxon>Pseudomonadati</taxon>
        <taxon>Myxococcota</taxon>
        <taxon>Polyangia</taxon>
        <taxon>Nannocystales</taxon>
        <taxon>Nannocystaceae</taxon>
        <taxon>Nannocystis</taxon>
    </lineage>
</organism>
<dbReference type="GO" id="GO:0006508">
    <property type="term" value="P:proteolysis"/>
    <property type="evidence" value="ECO:0007669"/>
    <property type="project" value="InterPro"/>
</dbReference>
<evidence type="ECO:0000313" key="1">
    <source>
        <dbReference type="EMBL" id="SFD91272.1"/>
    </source>
</evidence>
<sequence length="494" mass="53055">MGATTRDLAPGWPAPEACRSLEVVPAALRILSLCAALVALGCASRPIGDVTLERGKTGRVQGDLAVAQKGAAAVAVISTDVGRGLAFVVDPDGYLITNRHVIEDADHIEDVTFPALRPQRSFAAVRIVYIDPSRDLALIKLDVDAPLPSLSLATVGSAPIEEYLHAKDRVLLLARPGEDEAAGAGGKRPTGFVARTGNVRELEVYNPAVGPGAFFGLSQAVRRGQSGGPVLDRYGRVVGVVSWTWKHRVGGYAIPIAEAAQMLSERPAMDTPAEQSARAAERARGFLKALDGGDLEVARRMMSPTYSRKIRQRTMTTIAEQLPGDGRAAVQQFVAALEDIIDSQPTGAEELPFSKVQDVVLRTGTRGFMEALGVEGALSKDQVISFFFEFAQAYVGARYFAESDQDAAMNAAMMRLQTVDAARTFAFAEATGRFKRGAHLEVERLEIVPGAYAPHAVVTLRNRDADGRQPTTLVMQMRLEWGDWYVAELQTAGG</sequence>
<name>A0A1I1W842_9BACT</name>
<dbReference type="SUPFAM" id="SSF50494">
    <property type="entry name" value="Trypsin-like serine proteases"/>
    <property type="match status" value="1"/>
</dbReference>
<dbReference type="PANTHER" id="PTHR43019">
    <property type="entry name" value="SERINE ENDOPROTEASE DEGS"/>
    <property type="match status" value="1"/>
</dbReference>
<dbReference type="GO" id="GO:0004252">
    <property type="term" value="F:serine-type endopeptidase activity"/>
    <property type="evidence" value="ECO:0007669"/>
    <property type="project" value="InterPro"/>
</dbReference>
<evidence type="ECO:0000313" key="2">
    <source>
        <dbReference type="Proteomes" id="UP000199400"/>
    </source>
</evidence>